<dbReference type="Proteomes" id="UP000694844">
    <property type="component" value="Chromosome 7"/>
</dbReference>
<keyword evidence="2" id="KW-1133">Transmembrane helix</keyword>
<dbReference type="AlphaFoldDB" id="A0A8B8AVM5"/>
<feature type="region of interest" description="Disordered" evidence="1">
    <location>
        <begin position="265"/>
        <end position="311"/>
    </location>
</feature>
<keyword evidence="2" id="KW-0812">Transmembrane</keyword>
<sequence length="311" mass="34348">MCGYNEKQNGSQCIGCGDGYYGKDCSQQCGNNVYGPACGKTCNCTTDQRCDHVIGCITDDKSISKLFNGSSGYSTSVSLLTDFNNSSNFTVTRGDVLSTTTKDVEVSIVPSSDNPFSSNLQISAIGAIIALFLLILIVKSFVKLHLKRKERTAKMSNKTEPEQEEGIYQVVNTEGNETNENQQLRKYYQLKQSNSVPSEPNENRENYMHYHEIEETCNSSNKSDSSDINVTSNINEQHNYLDVLGSSTSKESVVDDEHLVNLISQDDEDSSTQYTDTVNKSKSGAQENRHNNGSDFSGNDTYLDVTNETIV</sequence>
<evidence type="ECO:0000256" key="2">
    <source>
        <dbReference type="SAM" id="Phobius"/>
    </source>
</evidence>
<accession>A0A8B8AVM5</accession>
<feature type="compositionally biased region" description="Polar residues" evidence="1">
    <location>
        <begin position="293"/>
        <end position="311"/>
    </location>
</feature>
<dbReference type="KEGG" id="cvn:111105266"/>
<reference evidence="4" key="1">
    <citation type="submission" date="2025-08" db="UniProtKB">
        <authorList>
            <consortium name="RefSeq"/>
        </authorList>
    </citation>
    <scope>IDENTIFICATION</scope>
    <source>
        <tissue evidence="4">Whole sample</tissue>
    </source>
</reference>
<feature type="compositionally biased region" description="Polar residues" evidence="1">
    <location>
        <begin position="271"/>
        <end position="286"/>
    </location>
</feature>
<protein>
    <submittedName>
        <fullName evidence="4">Multiple epidermal growth factor-like domains protein 11</fullName>
    </submittedName>
</protein>
<evidence type="ECO:0000256" key="1">
    <source>
        <dbReference type="SAM" id="MobiDB-lite"/>
    </source>
</evidence>
<dbReference type="OrthoDB" id="6214549at2759"/>
<organism evidence="3 4">
    <name type="scientific">Crassostrea virginica</name>
    <name type="common">Eastern oyster</name>
    <dbReference type="NCBI Taxonomy" id="6565"/>
    <lineage>
        <taxon>Eukaryota</taxon>
        <taxon>Metazoa</taxon>
        <taxon>Spiralia</taxon>
        <taxon>Lophotrochozoa</taxon>
        <taxon>Mollusca</taxon>
        <taxon>Bivalvia</taxon>
        <taxon>Autobranchia</taxon>
        <taxon>Pteriomorphia</taxon>
        <taxon>Ostreida</taxon>
        <taxon>Ostreoidea</taxon>
        <taxon>Ostreidae</taxon>
        <taxon>Crassostrea</taxon>
    </lineage>
</organism>
<keyword evidence="3" id="KW-1185">Reference proteome</keyword>
<evidence type="ECO:0000313" key="3">
    <source>
        <dbReference type="Proteomes" id="UP000694844"/>
    </source>
</evidence>
<dbReference type="GeneID" id="111105266"/>
<proteinExistence type="predicted"/>
<evidence type="ECO:0000313" key="4">
    <source>
        <dbReference type="RefSeq" id="XP_022295156.1"/>
    </source>
</evidence>
<keyword evidence="2" id="KW-0472">Membrane</keyword>
<dbReference type="Gene3D" id="2.170.300.10">
    <property type="entry name" value="Tie2 ligand-binding domain superfamily"/>
    <property type="match status" value="1"/>
</dbReference>
<feature type="transmembrane region" description="Helical" evidence="2">
    <location>
        <begin position="120"/>
        <end position="142"/>
    </location>
</feature>
<gene>
    <name evidence="4" type="primary">LOC111105266</name>
</gene>
<dbReference type="RefSeq" id="XP_022295156.1">
    <property type="nucleotide sequence ID" value="XM_022439448.1"/>
</dbReference>
<name>A0A8B8AVM5_CRAVI</name>